<dbReference type="InterPro" id="IPR011032">
    <property type="entry name" value="GroES-like_sf"/>
</dbReference>
<dbReference type="PANTHER" id="PTHR43401:SF2">
    <property type="entry name" value="L-THREONINE 3-DEHYDROGENASE"/>
    <property type="match status" value="1"/>
</dbReference>
<dbReference type="AlphaFoldDB" id="A0A9D2MTL8"/>
<evidence type="ECO:0000313" key="4">
    <source>
        <dbReference type="EMBL" id="HJB92231.1"/>
    </source>
</evidence>
<feature type="domain" description="Alcohol dehydrogenase-like C-terminal" evidence="2">
    <location>
        <begin position="166"/>
        <end position="293"/>
    </location>
</feature>
<dbReference type="InterPro" id="IPR036291">
    <property type="entry name" value="NAD(P)-bd_dom_sf"/>
</dbReference>
<evidence type="ECO:0000313" key="5">
    <source>
        <dbReference type="Proteomes" id="UP000886883"/>
    </source>
</evidence>
<protein>
    <submittedName>
        <fullName evidence="4">Zinc-binding dehydrogenase</fullName>
    </submittedName>
</protein>
<dbReference type="PANTHER" id="PTHR43401">
    <property type="entry name" value="L-THREONINE 3-DEHYDROGENASE"/>
    <property type="match status" value="1"/>
</dbReference>
<dbReference type="InterPro" id="IPR013149">
    <property type="entry name" value="ADH-like_C"/>
</dbReference>
<proteinExistence type="predicted"/>
<dbReference type="SUPFAM" id="SSF50129">
    <property type="entry name" value="GroES-like"/>
    <property type="match status" value="1"/>
</dbReference>
<dbReference type="Pfam" id="PF00107">
    <property type="entry name" value="ADH_zinc_N"/>
    <property type="match status" value="1"/>
</dbReference>
<accession>A0A9D2MTL8</accession>
<feature type="domain" description="Alcohol dehydrogenase-like N-terminal" evidence="3">
    <location>
        <begin position="24"/>
        <end position="128"/>
    </location>
</feature>
<reference evidence="4" key="1">
    <citation type="journal article" date="2021" name="PeerJ">
        <title>Extensive microbial diversity within the chicken gut microbiome revealed by metagenomics and culture.</title>
        <authorList>
            <person name="Gilroy R."/>
            <person name="Ravi A."/>
            <person name="Getino M."/>
            <person name="Pursley I."/>
            <person name="Horton D.L."/>
            <person name="Alikhan N.F."/>
            <person name="Baker D."/>
            <person name="Gharbi K."/>
            <person name="Hall N."/>
            <person name="Watson M."/>
            <person name="Adriaenssens E.M."/>
            <person name="Foster-Nyarko E."/>
            <person name="Jarju S."/>
            <person name="Secka A."/>
            <person name="Antonio M."/>
            <person name="Oren A."/>
            <person name="Chaudhuri R.R."/>
            <person name="La Ragione R."/>
            <person name="Hildebrand F."/>
            <person name="Pallen M.J."/>
        </authorList>
    </citation>
    <scope>NUCLEOTIDE SEQUENCE</scope>
    <source>
        <strain evidence="4">USAMLcec3-2134</strain>
    </source>
</reference>
<evidence type="ECO:0000259" key="2">
    <source>
        <dbReference type="Pfam" id="PF00107"/>
    </source>
</evidence>
<gene>
    <name evidence="4" type="ORF">H9763_12315</name>
</gene>
<keyword evidence="1" id="KW-0560">Oxidoreductase</keyword>
<dbReference type="SUPFAM" id="SSF51735">
    <property type="entry name" value="NAD(P)-binding Rossmann-fold domains"/>
    <property type="match status" value="1"/>
</dbReference>
<dbReference type="Gene3D" id="3.90.180.10">
    <property type="entry name" value="Medium-chain alcohol dehydrogenases, catalytic domain"/>
    <property type="match status" value="1"/>
</dbReference>
<dbReference type="Pfam" id="PF08240">
    <property type="entry name" value="ADH_N"/>
    <property type="match status" value="1"/>
</dbReference>
<name>A0A9D2MTL8_9FIRM</name>
<sequence length="339" mass="37557">MKSLIINPIHNFEMVEKEKPKASEGRVILKTKYVAICGSDNMLWNAYQGMSIGHEFSGYIEDPGDFPFKKGARVCAAEFNPCGQCQFCKNGQEHLCRQMMVDNPGVSMDGAFSEYFSVRGDFVCELPDDVPLELGAIAEPVAVSLHGVKYCNIQPGDAVLIWGNGPIGIYAAACAKLLGAGKVYMVGRNQGRVNFCRNYEFVDDCFSVKDENFNEQLRAVTPEEGFSHVIDCLGLDDYDALVELMASGATLVLLGMHAQRTSAATMPMFLKEISIRTGLYFTAADYREAFELICANKELFLKTITSRIPHDAKAVQDMFVKLFESGSNDECKVVIEYED</sequence>
<evidence type="ECO:0000256" key="1">
    <source>
        <dbReference type="ARBA" id="ARBA00023002"/>
    </source>
</evidence>
<dbReference type="EMBL" id="DWXE01000045">
    <property type="protein sequence ID" value="HJB92231.1"/>
    <property type="molecule type" value="Genomic_DNA"/>
</dbReference>
<dbReference type="Proteomes" id="UP000886883">
    <property type="component" value="Unassembled WGS sequence"/>
</dbReference>
<dbReference type="GO" id="GO:0016491">
    <property type="term" value="F:oxidoreductase activity"/>
    <property type="evidence" value="ECO:0007669"/>
    <property type="project" value="UniProtKB-KW"/>
</dbReference>
<organism evidence="4 5">
    <name type="scientific">Candidatus Eisenbergiella merdigallinarum</name>
    <dbReference type="NCBI Taxonomy" id="2838552"/>
    <lineage>
        <taxon>Bacteria</taxon>
        <taxon>Bacillati</taxon>
        <taxon>Bacillota</taxon>
        <taxon>Clostridia</taxon>
        <taxon>Lachnospirales</taxon>
        <taxon>Lachnospiraceae</taxon>
        <taxon>Eisenbergiella</taxon>
    </lineage>
</organism>
<comment type="caution">
    <text evidence="4">The sequence shown here is derived from an EMBL/GenBank/DDBJ whole genome shotgun (WGS) entry which is preliminary data.</text>
</comment>
<evidence type="ECO:0000259" key="3">
    <source>
        <dbReference type="Pfam" id="PF08240"/>
    </source>
</evidence>
<dbReference type="InterPro" id="IPR013154">
    <property type="entry name" value="ADH-like_N"/>
</dbReference>
<dbReference type="Gene3D" id="3.40.50.720">
    <property type="entry name" value="NAD(P)-binding Rossmann-like Domain"/>
    <property type="match status" value="1"/>
</dbReference>
<dbReference type="InterPro" id="IPR050129">
    <property type="entry name" value="Zn_alcohol_dh"/>
</dbReference>
<reference evidence="4" key="2">
    <citation type="submission" date="2021-04" db="EMBL/GenBank/DDBJ databases">
        <authorList>
            <person name="Gilroy R."/>
        </authorList>
    </citation>
    <scope>NUCLEOTIDE SEQUENCE</scope>
    <source>
        <strain evidence="4">USAMLcec3-2134</strain>
    </source>
</reference>